<sequence length="166" mass="18242">MKRASLNKSVLPVLPVLLVGALALAGNLGAAGVEISQYREGRLLTCVPLVDRTFELSFVHSVSLTPVTDYYRLIESPAGDLKINQTAEVFLAHGQGLPSLVDEPDATSFELRNGQFILEMDRDIGRLIVRTDKRFKNRLHTGNSVINLNQWPDSGLMIAPVSNCQQ</sequence>
<protein>
    <recommendedName>
        <fullName evidence="3">DUF1850 domain-containing protein</fullName>
    </recommendedName>
</protein>
<dbReference type="Pfam" id="PF08905">
    <property type="entry name" value="DUF1850"/>
    <property type="match status" value="1"/>
</dbReference>
<name>A0A1W6KEA7_9GAMM</name>
<dbReference type="InterPro" id="IPR015001">
    <property type="entry name" value="DUF1850"/>
</dbReference>
<dbReference type="Proteomes" id="UP000193100">
    <property type="component" value="Chromosome"/>
</dbReference>
<gene>
    <name evidence="1" type="ORF">MARSALSMR5_03738</name>
</gene>
<accession>A0A1W6KEA7</accession>
<dbReference type="EMBL" id="CP020931">
    <property type="protein sequence ID" value="ARM85758.1"/>
    <property type="molecule type" value="Genomic_DNA"/>
</dbReference>
<evidence type="ECO:0000313" key="1">
    <source>
        <dbReference type="EMBL" id="ARM85758.1"/>
    </source>
</evidence>
<evidence type="ECO:0008006" key="3">
    <source>
        <dbReference type="Google" id="ProtNLM"/>
    </source>
</evidence>
<organism evidence="1 2">
    <name type="scientific">Marinobacter salarius</name>
    <dbReference type="NCBI Taxonomy" id="1420917"/>
    <lineage>
        <taxon>Bacteria</taxon>
        <taxon>Pseudomonadati</taxon>
        <taxon>Pseudomonadota</taxon>
        <taxon>Gammaproteobacteria</taxon>
        <taxon>Pseudomonadales</taxon>
        <taxon>Marinobacteraceae</taxon>
        <taxon>Marinobacter</taxon>
    </lineage>
</organism>
<reference evidence="1 2" key="1">
    <citation type="submission" date="2017-04" db="EMBL/GenBank/DDBJ databases">
        <title>Genome Sequence of Marinobacter salarius strain SMR5 Isolated from a culture of the Diatom Skeletonema marinoi.</title>
        <authorList>
            <person name="Topel M."/>
            <person name="Pinder M.I.M."/>
            <person name="Johansson O.N."/>
            <person name="Kourtchenko O."/>
            <person name="Godhe A."/>
            <person name="Clarke A.K."/>
        </authorList>
    </citation>
    <scope>NUCLEOTIDE SEQUENCE [LARGE SCALE GENOMIC DNA]</scope>
    <source>
        <strain evidence="1 2">SMR5</strain>
    </source>
</reference>
<dbReference type="AlphaFoldDB" id="A0A1W6KEA7"/>
<evidence type="ECO:0000313" key="2">
    <source>
        <dbReference type="Proteomes" id="UP000193100"/>
    </source>
</evidence>
<proteinExistence type="predicted"/>